<comment type="subunit">
    <text evidence="1">Homodimer.</text>
</comment>
<evidence type="ECO:0000256" key="6">
    <source>
        <dbReference type="ARBA" id="ARBA00023315"/>
    </source>
</evidence>
<accession>A0A6L5YVL4</accession>
<name>A0A6L5YVL4_9FIRM</name>
<dbReference type="Proteomes" id="UP000474024">
    <property type="component" value="Unassembled WGS sequence"/>
</dbReference>
<sequence>MIATNKYIEVMAPLIVQLWPDNTKDEAIEIIEEYLYGEETGAFVHFVDNQCVGLALCSLRHDYVEGCKSSPVGYLEGIVVDAQFRNHGIARVLCAECEQWAKDKGCKEFASDCEITNEDSFRFHINIGFDEENKIICFKKEI</sequence>
<feature type="domain" description="N-acetyltransferase" evidence="9">
    <location>
        <begin position="2"/>
        <end position="142"/>
    </location>
</feature>
<reference evidence="10 11" key="1">
    <citation type="submission" date="2019-08" db="EMBL/GenBank/DDBJ databases">
        <title>In-depth cultivation of the pig gut microbiome towards novel bacterial diversity and tailored functional studies.</title>
        <authorList>
            <person name="Wylensek D."/>
            <person name="Hitch T.C.A."/>
            <person name="Clavel T."/>
        </authorList>
    </citation>
    <scope>NUCLEOTIDE SEQUENCE [LARGE SCALE GENOMIC DNA]</scope>
    <source>
        <strain evidence="10 11">MUC/MUC-530-WT-4D</strain>
    </source>
</reference>
<dbReference type="GO" id="GO:0047663">
    <property type="term" value="F:aminoglycoside 6'-N-acetyltransferase activity"/>
    <property type="evidence" value="ECO:0007669"/>
    <property type="project" value="UniProtKB-EC"/>
</dbReference>
<keyword evidence="11" id="KW-1185">Reference proteome</keyword>
<evidence type="ECO:0000313" key="10">
    <source>
        <dbReference type="EMBL" id="MST76009.1"/>
    </source>
</evidence>
<evidence type="ECO:0000256" key="5">
    <source>
        <dbReference type="ARBA" id="ARBA00023251"/>
    </source>
</evidence>
<evidence type="ECO:0000256" key="2">
    <source>
        <dbReference type="ARBA" id="ARBA00012888"/>
    </source>
</evidence>
<dbReference type="AlphaFoldDB" id="A0A6L5YVL4"/>
<keyword evidence="6" id="KW-0012">Acyltransferase</keyword>
<keyword evidence="5" id="KW-0046">Antibiotic resistance</keyword>
<dbReference type="PIRSF" id="PIRSF000452">
    <property type="entry name" value="6-N-acetyltransf"/>
    <property type="match status" value="1"/>
</dbReference>
<evidence type="ECO:0000256" key="7">
    <source>
        <dbReference type="ARBA" id="ARBA00029660"/>
    </source>
</evidence>
<dbReference type="Gene3D" id="3.40.630.30">
    <property type="match status" value="1"/>
</dbReference>
<dbReference type="NCBIfam" id="NF043067">
    <property type="entry name" value="AAC_6p_group_E"/>
    <property type="match status" value="1"/>
</dbReference>
<dbReference type="InterPro" id="IPR024170">
    <property type="entry name" value="Aminoglycoside_N6-AcTrfrase"/>
</dbReference>
<dbReference type="GO" id="GO:0046677">
    <property type="term" value="P:response to antibiotic"/>
    <property type="evidence" value="ECO:0007669"/>
    <property type="project" value="UniProtKB-KW"/>
</dbReference>
<evidence type="ECO:0000259" key="9">
    <source>
        <dbReference type="PROSITE" id="PS51186"/>
    </source>
</evidence>
<comment type="catalytic activity">
    <reaction evidence="8">
        <text>kanamycin B + acetyl-CoA = N(6')-acetylkanamycin B + CoA + H(+)</text>
        <dbReference type="Rhea" id="RHEA:16449"/>
        <dbReference type="ChEBI" id="CHEBI:15378"/>
        <dbReference type="ChEBI" id="CHEBI:57287"/>
        <dbReference type="ChEBI" id="CHEBI:57288"/>
        <dbReference type="ChEBI" id="CHEBI:58390"/>
        <dbReference type="ChEBI" id="CHEBI:58549"/>
        <dbReference type="EC" id="2.3.1.82"/>
    </reaction>
</comment>
<evidence type="ECO:0000256" key="3">
    <source>
        <dbReference type="ARBA" id="ARBA00017677"/>
    </source>
</evidence>
<dbReference type="Pfam" id="PF00583">
    <property type="entry name" value="Acetyltransf_1"/>
    <property type="match status" value="1"/>
</dbReference>
<evidence type="ECO:0000256" key="1">
    <source>
        <dbReference type="ARBA" id="ARBA00011738"/>
    </source>
</evidence>
<gene>
    <name evidence="10" type="ORF">FYJ75_13615</name>
</gene>
<dbReference type="EMBL" id="VUNI01000035">
    <property type="protein sequence ID" value="MST76009.1"/>
    <property type="molecule type" value="Genomic_DNA"/>
</dbReference>
<dbReference type="RefSeq" id="WP_154430972.1">
    <property type="nucleotide sequence ID" value="NZ_VUNI01000035.1"/>
</dbReference>
<proteinExistence type="predicted"/>
<evidence type="ECO:0000256" key="4">
    <source>
        <dbReference type="ARBA" id="ARBA00022679"/>
    </source>
</evidence>
<dbReference type="InterPro" id="IPR016181">
    <property type="entry name" value="Acyl_CoA_acyltransferase"/>
</dbReference>
<dbReference type="InterPro" id="IPR000182">
    <property type="entry name" value="GNAT_dom"/>
</dbReference>
<keyword evidence="4 10" id="KW-0808">Transferase</keyword>
<protein>
    <recommendedName>
        <fullName evidence="3">Aminoglycoside N(6')-acetyltransferase type 1</fullName>
        <ecNumber evidence="2">2.3.1.82</ecNumber>
    </recommendedName>
    <alternativeName>
        <fullName evidence="7">Aminoglycoside resistance protein</fullName>
    </alternativeName>
</protein>
<evidence type="ECO:0000256" key="8">
    <source>
        <dbReference type="ARBA" id="ARBA00048923"/>
    </source>
</evidence>
<dbReference type="EC" id="2.3.1.82" evidence="2"/>
<dbReference type="CDD" id="cd04301">
    <property type="entry name" value="NAT_SF"/>
    <property type="match status" value="1"/>
</dbReference>
<dbReference type="SUPFAM" id="SSF55729">
    <property type="entry name" value="Acyl-CoA N-acyltransferases (Nat)"/>
    <property type="match status" value="1"/>
</dbReference>
<organism evidence="10 11">
    <name type="scientific">Roseburia porci</name>
    <dbReference type="NCBI Taxonomy" id="2605790"/>
    <lineage>
        <taxon>Bacteria</taxon>
        <taxon>Bacillati</taxon>
        <taxon>Bacillota</taxon>
        <taxon>Clostridia</taxon>
        <taxon>Lachnospirales</taxon>
        <taxon>Lachnospiraceae</taxon>
        <taxon>Roseburia</taxon>
    </lineage>
</organism>
<comment type="caution">
    <text evidence="10">The sequence shown here is derived from an EMBL/GenBank/DDBJ whole genome shotgun (WGS) entry which is preliminary data.</text>
</comment>
<evidence type="ECO:0000313" key="11">
    <source>
        <dbReference type="Proteomes" id="UP000474024"/>
    </source>
</evidence>
<dbReference type="PROSITE" id="PS51186">
    <property type="entry name" value="GNAT"/>
    <property type="match status" value="1"/>
</dbReference>